<evidence type="ECO:0000256" key="9">
    <source>
        <dbReference type="ARBA" id="ARBA00023237"/>
    </source>
</evidence>
<evidence type="ECO:0000256" key="7">
    <source>
        <dbReference type="ARBA" id="ARBA00023077"/>
    </source>
</evidence>
<evidence type="ECO:0000256" key="10">
    <source>
        <dbReference type="PROSITE-ProRule" id="PRU01360"/>
    </source>
</evidence>
<dbReference type="InterPro" id="IPR012910">
    <property type="entry name" value="Plug_dom"/>
</dbReference>
<keyword evidence="13" id="KW-0732">Signal</keyword>
<dbReference type="InterPro" id="IPR023996">
    <property type="entry name" value="TonB-dep_OMP_SusC/RagA"/>
</dbReference>
<dbReference type="InterPro" id="IPR036942">
    <property type="entry name" value="Beta-barrel_TonB_sf"/>
</dbReference>
<dbReference type="PROSITE" id="PS52016">
    <property type="entry name" value="TONB_DEPENDENT_REC_3"/>
    <property type="match status" value="1"/>
</dbReference>
<feature type="domain" description="Secretin/TonB short N-terminal" evidence="14">
    <location>
        <begin position="57"/>
        <end position="108"/>
    </location>
</feature>
<feature type="region of interest" description="Disordered" evidence="12">
    <location>
        <begin position="360"/>
        <end position="390"/>
    </location>
</feature>
<dbReference type="Pfam" id="PF00593">
    <property type="entry name" value="TonB_dep_Rec_b-barrel"/>
    <property type="match status" value="1"/>
</dbReference>
<dbReference type="Pfam" id="PF13715">
    <property type="entry name" value="CarbopepD_reg_2"/>
    <property type="match status" value="1"/>
</dbReference>
<dbReference type="RefSeq" id="WP_259091834.1">
    <property type="nucleotide sequence ID" value="NZ_BAAAZC010000006.1"/>
</dbReference>
<evidence type="ECO:0000256" key="1">
    <source>
        <dbReference type="ARBA" id="ARBA00004571"/>
    </source>
</evidence>
<proteinExistence type="inferred from homology"/>
<keyword evidence="4" id="KW-0410">Iron transport</keyword>
<organism evidence="15 16">
    <name type="scientific">Mucilaginibacter dorajii</name>
    <dbReference type="NCBI Taxonomy" id="692994"/>
    <lineage>
        <taxon>Bacteria</taxon>
        <taxon>Pseudomonadati</taxon>
        <taxon>Bacteroidota</taxon>
        <taxon>Sphingobacteriia</taxon>
        <taxon>Sphingobacteriales</taxon>
        <taxon>Sphingobacteriaceae</taxon>
        <taxon>Mucilaginibacter</taxon>
    </lineage>
</organism>
<dbReference type="Proteomes" id="UP001500742">
    <property type="component" value="Unassembled WGS sequence"/>
</dbReference>
<dbReference type="Gene3D" id="2.40.170.20">
    <property type="entry name" value="TonB-dependent receptor, beta-barrel domain"/>
    <property type="match status" value="1"/>
</dbReference>
<accession>A0ABP7PA69</accession>
<keyword evidence="15" id="KW-0675">Receptor</keyword>
<protein>
    <submittedName>
        <fullName evidence="15">TonB-dependent receptor</fullName>
    </submittedName>
</protein>
<dbReference type="InterPro" id="IPR011662">
    <property type="entry name" value="Secretin/TonB_short_N"/>
</dbReference>
<keyword evidence="2 10" id="KW-0813">Transport</keyword>
<keyword evidence="3 10" id="KW-1134">Transmembrane beta strand</keyword>
<evidence type="ECO:0000259" key="14">
    <source>
        <dbReference type="SMART" id="SM00965"/>
    </source>
</evidence>
<keyword evidence="7 11" id="KW-0798">TonB box</keyword>
<dbReference type="InterPro" id="IPR039426">
    <property type="entry name" value="TonB-dep_rcpt-like"/>
</dbReference>
<name>A0ABP7PA69_9SPHI</name>
<evidence type="ECO:0000256" key="5">
    <source>
        <dbReference type="ARBA" id="ARBA00022692"/>
    </source>
</evidence>
<dbReference type="Gene3D" id="2.60.40.1120">
    <property type="entry name" value="Carboxypeptidase-like, regulatory domain"/>
    <property type="match status" value="1"/>
</dbReference>
<dbReference type="SUPFAM" id="SSF56935">
    <property type="entry name" value="Porins"/>
    <property type="match status" value="1"/>
</dbReference>
<evidence type="ECO:0000256" key="12">
    <source>
        <dbReference type="SAM" id="MobiDB-lite"/>
    </source>
</evidence>
<dbReference type="InterPro" id="IPR037066">
    <property type="entry name" value="Plug_dom_sf"/>
</dbReference>
<evidence type="ECO:0000256" key="13">
    <source>
        <dbReference type="SAM" id="SignalP"/>
    </source>
</evidence>
<dbReference type="Pfam" id="PF07715">
    <property type="entry name" value="Plug"/>
    <property type="match status" value="1"/>
</dbReference>
<sequence>MKKYIFSLLSVVYLLLTVSQFAYAGAIRLTDSVTCTVQVSQRSIKEVFSLIEKQSGLRFIHNATEAQLSKKISLEEVNQPIDEILKKITKQSGLSFKRVDQTIYVKTAGKLVRVAGKVTDAQTGETLPGVSVHIKGTEEGTVTNIDGDYHLEAEENTSVLVFSFIGYQSQEITVSGATLNVALKADQAALKEVVVVGYGKQSRKLLTSSISSVQNKDFNKGSFSNPAQLLQGKIAGLNITRSGDPNEAPSISLRGPSTLRTDGGAQEPFYVIDGVPGADYRLVSPDDIVTIDALKDASATAIYGTRAANGVIIITTKRGKSGKPEIGYNAYAGVEKIANSIKMMNAGQLNDYLTKNGLSLDPSDQKGANTDWQKEVSRTGSSQNHNVSLSGGTDQTVYSASVNYFDDKGILKGSKLSRLTSKAAIEQKGFNDRLKLGLSFNNSTSNSDIIPNQNIVLYNMLRYLPTVPVMQNGAYTENLQRIQYYNPVALLADAYQQTKSKLNLITATAELKLPFGFTYNVSLSTQDEQVNGGAYYNSQYTLDQGVHGEAYRSSYENTHKVGETFLTYNKTTGKHDINVLAGYSLQQDLNGDGFQANNRNFPTDDIGYINIGLGSPAGDFKTDWGQNLYQKLRLISYYSRARYSYDNKYLLQLSVRRDGSSAFGENNKWGTFPSASLGWRITEESFMKNQTLFNDLKLRASYGITGNSLGFNPLIAKIRYGATGAFYNNGAFTNSIGPTQNANPDLKWEKTTMYNLGLDFSIFKGRVSGTIEAYDKKTNDLIYNYPVSTTQYFAGTLIANVGSISNKGYEVTIDAVPVQSSKFRWNTSINIAHNNNKLTSLSNNVFKLDSIPQAEPGGQGETGYKVQILKTGYPVGQFLLYKYAGKNAAGVSQFYSRSGGVTTTPTSKDYYYAGNAQPKLLFGFNNSFTYGNIDLNIFIRGSLGGKVLNATLADLNRTSDVRSYNLPVSSANESPKDVNAYIYSDRYIESSSYVRLDNATLGYTFPKFTPGIRNLRLYVSGNNLVTLTGYKGIDPEVSLGGLTPGIDNKNYYPRTRAFLFGLNASF</sequence>
<dbReference type="EMBL" id="BAAAZC010000006">
    <property type="protein sequence ID" value="GAA3962264.1"/>
    <property type="molecule type" value="Genomic_DNA"/>
</dbReference>
<evidence type="ECO:0000313" key="15">
    <source>
        <dbReference type="EMBL" id="GAA3962264.1"/>
    </source>
</evidence>
<reference evidence="16" key="1">
    <citation type="journal article" date="2019" name="Int. J. Syst. Evol. Microbiol.">
        <title>The Global Catalogue of Microorganisms (GCM) 10K type strain sequencing project: providing services to taxonomists for standard genome sequencing and annotation.</title>
        <authorList>
            <consortium name="The Broad Institute Genomics Platform"/>
            <consortium name="The Broad Institute Genome Sequencing Center for Infectious Disease"/>
            <person name="Wu L."/>
            <person name="Ma J."/>
        </authorList>
    </citation>
    <scope>NUCLEOTIDE SEQUENCE [LARGE SCALE GENOMIC DNA]</scope>
    <source>
        <strain evidence="16">JCM 16601</strain>
    </source>
</reference>
<feature type="chain" id="PRO_5046492803" evidence="13">
    <location>
        <begin position="25"/>
        <end position="1066"/>
    </location>
</feature>
<keyword evidence="9 10" id="KW-0998">Cell outer membrane</keyword>
<dbReference type="InterPro" id="IPR000531">
    <property type="entry name" value="Beta-barrel_TonB"/>
</dbReference>
<feature type="signal peptide" evidence="13">
    <location>
        <begin position="1"/>
        <end position="24"/>
    </location>
</feature>
<evidence type="ECO:0000313" key="16">
    <source>
        <dbReference type="Proteomes" id="UP001500742"/>
    </source>
</evidence>
<evidence type="ECO:0000256" key="4">
    <source>
        <dbReference type="ARBA" id="ARBA00022496"/>
    </source>
</evidence>
<dbReference type="InterPro" id="IPR023997">
    <property type="entry name" value="TonB-dep_OMP_SusC/RagA_CS"/>
</dbReference>
<comment type="caution">
    <text evidence="15">The sequence shown here is derived from an EMBL/GenBank/DDBJ whole genome shotgun (WGS) entry which is preliminary data.</text>
</comment>
<keyword evidence="4" id="KW-0406">Ion transport</keyword>
<dbReference type="SUPFAM" id="SSF49464">
    <property type="entry name" value="Carboxypeptidase regulatory domain-like"/>
    <property type="match status" value="1"/>
</dbReference>
<gene>
    <name evidence="15" type="ORF">GCM10022210_07690</name>
</gene>
<dbReference type="NCBIfam" id="TIGR04057">
    <property type="entry name" value="SusC_RagA_signa"/>
    <property type="match status" value="1"/>
</dbReference>
<feature type="compositionally biased region" description="Polar residues" evidence="12">
    <location>
        <begin position="378"/>
        <end position="390"/>
    </location>
</feature>
<keyword evidence="6" id="KW-0408">Iron</keyword>
<evidence type="ECO:0000256" key="2">
    <source>
        <dbReference type="ARBA" id="ARBA00022448"/>
    </source>
</evidence>
<comment type="similarity">
    <text evidence="10 11">Belongs to the TonB-dependent receptor family.</text>
</comment>
<keyword evidence="5 10" id="KW-0812">Transmembrane</keyword>
<keyword evidence="16" id="KW-1185">Reference proteome</keyword>
<evidence type="ECO:0000256" key="3">
    <source>
        <dbReference type="ARBA" id="ARBA00022452"/>
    </source>
</evidence>
<comment type="subcellular location">
    <subcellularLocation>
        <location evidence="1 10">Cell outer membrane</location>
        <topology evidence="1 10">Multi-pass membrane protein</topology>
    </subcellularLocation>
</comment>
<dbReference type="SMART" id="SM00965">
    <property type="entry name" value="STN"/>
    <property type="match status" value="1"/>
</dbReference>
<evidence type="ECO:0000256" key="11">
    <source>
        <dbReference type="RuleBase" id="RU003357"/>
    </source>
</evidence>
<keyword evidence="8 10" id="KW-0472">Membrane</keyword>
<dbReference type="InterPro" id="IPR008969">
    <property type="entry name" value="CarboxyPept-like_regulatory"/>
</dbReference>
<evidence type="ECO:0000256" key="8">
    <source>
        <dbReference type="ARBA" id="ARBA00023136"/>
    </source>
</evidence>
<dbReference type="Gene3D" id="2.170.130.10">
    <property type="entry name" value="TonB-dependent receptor, plug domain"/>
    <property type="match status" value="1"/>
</dbReference>
<dbReference type="NCBIfam" id="TIGR04056">
    <property type="entry name" value="OMP_RagA_SusC"/>
    <property type="match status" value="1"/>
</dbReference>
<evidence type="ECO:0000256" key="6">
    <source>
        <dbReference type="ARBA" id="ARBA00023004"/>
    </source>
</evidence>